<comment type="caution">
    <text evidence="2">The sequence shown here is derived from an EMBL/GenBank/DDBJ whole genome shotgun (WGS) entry which is preliminary data.</text>
</comment>
<dbReference type="InterPro" id="IPR010982">
    <property type="entry name" value="Lambda_DNA-bd_dom_sf"/>
</dbReference>
<organism evidence="2 3">
    <name type="scientific">Mycolicibacterium fortuitum</name>
    <name type="common">Mycobacterium fortuitum</name>
    <dbReference type="NCBI Taxonomy" id="1766"/>
    <lineage>
        <taxon>Bacteria</taxon>
        <taxon>Bacillati</taxon>
        <taxon>Actinomycetota</taxon>
        <taxon>Actinomycetes</taxon>
        <taxon>Mycobacteriales</taxon>
        <taxon>Mycobacteriaceae</taxon>
        <taxon>Mycolicibacterium</taxon>
    </lineage>
</organism>
<name>A0AAE4VJ54_MYCFO</name>
<protein>
    <submittedName>
        <fullName evidence="2">Helix-turn-helix transcriptional regulator</fullName>
    </submittedName>
</protein>
<dbReference type="GO" id="GO:0003677">
    <property type="term" value="F:DNA binding"/>
    <property type="evidence" value="ECO:0007669"/>
    <property type="project" value="InterPro"/>
</dbReference>
<dbReference type="SUPFAM" id="SSF47413">
    <property type="entry name" value="lambda repressor-like DNA-binding domains"/>
    <property type="match status" value="1"/>
</dbReference>
<dbReference type="CDD" id="cd00093">
    <property type="entry name" value="HTH_XRE"/>
    <property type="match status" value="1"/>
</dbReference>
<evidence type="ECO:0000313" key="3">
    <source>
        <dbReference type="Proteomes" id="UP001186041"/>
    </source>
</evidence>
<proteinExistence type="predicted"/>
<feature type="domain" description="HTH cro/C1-type" evidence="1">
    <location>
        <begin position="16"/>
        <end position="70"/>
    </location>
</feature>
<dbReference type="InterPro" id="IPR001387">
    <property type="entry name" value="Cro/C1-type_HTH"/>
</dbReference>
<reference evidence="2" key="1">
    <citation type="submission" date="2023-10" db="EMBL/GenBank/DDBJ databases">
        <title>Mycolicibacterium fortuitum clinical isolates causing pulmonary infections in humans.</title>
        <authorList>
            <person name="Mejia-Ponce P.M."/>
            <person name="Zenteno-Cuevas R."/>
            <person name="Licona-Cassani C."/>
        </authorList>
    </citation>
    <scope>NUCLEOTIDE SEQUENCE</scope>
    <source>
        <strain evidence="2">M8</strain>
    </source>
</reference>
<dbReference type="Pfam" id="PF13560">
    <property type="entry name" value="HTH_31"/>
    <property type="match status" value="1"/>
</dbReference>
<dbReference type="PROSITE" id="PS50943">
    <property type="entry name" value="HTH_CROC1"/>
    <property type="match status" value="1"/>
</dbReference>
<dbReference type="AlphaFoldDB" id="A0AAE4VJ54"/>
<dbReference type="RefSeq" id="WP_317723018.1">
    <property type="nucleotide sequence ID" value="NZ_JAWLVK010000076.1"/>
</dbReference>
<dbReference type="Gene3D" id="1.10.260.40">
    <property type="entry name" value="lambda repressor-like DNA-binding domains"/>
    <property type="match status" value="1"/>
</dbReference>
<dbReference type="SMART" id="SM00530">
    <property type="entry name" value="HTH_XRE"/>
    <property type="match status" value="1"/>
</dbReference>
<dbReference type="Proteomes" id="UP001186041">
    <property type="component" value="Unassembled WGS sequence"/>
</dbReference>
<feature type="non-terminal residue" evidence="2">
    <location>
        <position position="88"/>
    </location>
</feature>
<accession>A0AAE4VJ54</accession>
<evidence type="ECO:0000259" key="1">
    <source>
        <dbReference type="PROSITE" id="PS50943"/>
    </source>
</evidence>
<gene>
    <name evidence="2" type="ORF">R4485_36250</name>
</gene>
<dbReference type="EMBL" id="JAWLVV010000086">
    <property type="protein sequence ID" value="MDV7295607.1"/>
    <property type="molecule type" value="Genomic_DNA"/>
</dbReference>
<evidence type="ECO:0000313" key="2">
    <source>
        <dbReference type="EMBL" id="MDV7295607.1"/>
    </source>
</evidence>
<sequence length="88" mass="9542">MTRDVRQTIGFDGSRLLAAREHLGLTRAELARRLNTGWDVVLQWETGQCQPRPRKVPAIAAAVGVAVSDLYGSPEGTETLAERRVAAG</sequence>